<dbReference type="GO" id="GO:0103068">
    <property type="term" value="F:leukotriene C4 gamma-glutamyl transferase activity"/>
    <property type="evidence" value="ECO:0007669"/>
    <property type="project" value="UniProtKB-EC"/>
</dbReference>
<evidence type="ECO:0000256" key="8">
    <source>
        <dbReference type="ARBA" id="ARBA00047417"/>
    </source>
</evidence>
<keyword evidence="11" id="KW-0317">Glutathione biosynthesis</keyword>
<feature type="binding site" evidence="10">
    <location>
        <position position="449"/>
    </location>
    <ligand>
        <name>L-glutamate</name>
        <dbReference type="ChEBI" id="CHEBI:29985"/>
    </ligand>
</feature>
<evidence type="ECO:0000256" key="6">
    <source>
        <dbReference type="ARBA" id="ARBA00023145"/>
    </source>
</evidence>
<dbReference type="PANTHER" id="PTHR43199">
    <property type="entry name" value="GLUTATHIONE HYDROLASE"/>
    <property type="match status" value="1"/>
</dbReference>
<accession>A0A0C1YXI7</accession>
<evidence type="ECO:0000256" key="4">
    <source>
        <dbReference type="ARBA" id="ARBA00022679"/>
    </source>
</evidence>
<dbReference type="Proteomes" id="UP000031586">
    <property type="component" value="Unassembled WGS sequence"/>
</dbReference>
<reference evidence="13 14" key="1">
    <citation type="submission" date="2014-07" db="EMBL/GenBank/DDBJ databases">
        <title>Unique and conserved regions in Vibrio harveyi and related species in comparison with the shrimp pathogen Vibrio harveyi CAIM 1792.</title>
        <authorList>
            <person name="Espinoza-Valles I."/>
            <person name="Vora G."/>
            <person name="Leekitcharoenphon P."/>
            <person name="Ussery D."/>
            <person name="Hoj L."/>
            <person name="Gomez-Gil B."/>
        </authorList>
    </citation>
    <scope>NUCLEOTIDE SEQUENCE [LARGE SCALE GENOMIC DNA]</scope>
    <source>
        <strain evidence="14">CAIM 1854 / LMG 25443</strain>
    </source>
</reference>
<feature type="binding site" evidence="10">
    <location>
        <position position="119"/>
    </location>
    <ligand>
        <name>L-glutamate</name>
        <dbReference type="ChEBI" id="CHEBI:29985"/>
    </ligand>
</feature>
<name>A0A0C1YXI7_9VIBR</name>
<evidence type="ECO:0000256" key="5">
    <source>
        <dbReference type="ARBA" id="ARBA00022801"/>
    </source>
</evidence>
<dbReference type="InterPro" id="IPR043138">
    <property type="entry name" value="GGT_lsub"/>
</dbReference>
<dbReference type="InterPro" id="IPR043137">
    <property type="entry name" value="GGT_ssub_C"/>
</dbReference>
<dbReference type="AlphaFoldDB" id="A0A0C1YXI7"/>
<comment type="subunit">
    <text evidence="11">This enzyme consists of two polypeptide chains, which are synthesized in precursor form from a single polypeptide.</text>
</comment>
<keyword evidence="4 11" id="KW-0808">Transferase</keyword>
<dbReference type="Gene3D" id="3.60.20.40">
    <property type="match status" value="1"/>
</dbReference>
<sequence length="588" mass="63847">MHWTFNRLVTTGLFLTSPLVLSTSAFANQAADAVAPEHSTGFEQKQLVKAKDYMVTAANPLATQAGADVLAQGGNAIDAMVAVQLMLGLVEPQSSGIGGGAFLVYWDSEKQKLTTYDGRETAPLAATPKLFLDEKGQPLQFYDAVVGGRSVATPGTVKLLWDTHQKYGKLEWNKIIQPVITLAEQGFEVSPRLASLIEKDAKRLSRFPATKAYFFNPDGSPKTEGTLLKNPEYAQTLTAIAERGAKAFYQGDIATDIIKTVQNAPGNPGVLAQPDFDAFQIKQREPVCAAYQSYDICGMGPPSSGALTVGQILAITEQYDLKGWGAESAKSWQVIADASRLAFADRGKYMADQDYVPMPTEGLLDKDYLKQRAELIQVGKALSKVEAGNPPWSHAMNLSMDQSIELPSTSHFNIVDKQGNVVSMTTTIENAFGSRLMVRGFLLNNELTDFSFRTHQNGVPIANRLEPGKRPRSSMAPTIMMKDDKPYMAIGSPGGSRIIGYVAQAIIAHTQWDMDIQSAINQPRLLNRFGTLDIEQGTAAEGLQPELEKMGFKTDVRDLNSGLHAIRITKDGLEGAADPRREGAAIGQ</sequence>
<dbReference type="EC" id="2.3.2.2" evidence="11"/>
<feature type="binding site" evidence="10">
    <location>
        <position position="495"/>
    </location>
    <ligand>
        <name>L-glutamate</name>
        <dbReference type="ChEBI" id="CHEBI:29985"/>
    </ligand>
</feature>
<comment type="PTM">
    <text evidence="11">Cleaved by autocatalysis into a large and a small subunit.</text>
</comment>
<evidence type="ECO:0000313" key="13">
    <source>
        <dbReference type="EMBL" id="KIF48749.1"/>
    </source>
</evidence>
<dbReference type="EC" id="3.4.19.13" evidence="11"/>
<evidence type="ECO:0000256" key="1">
    <source>
        <dbReference type="ARBA" id="ARBA00001049"/>
    </source>
</evidence>
<feature type="chain" id="PRO_5002161088" description="Glutathione hydrolase proenzyme" evidence="12">
    <location>
        <begin position="28"/>
        <end position="588"/>
    </location>
</feature>
<feature type="binding site" evidence="10">
    <location>
        <begin position="473"/>
        <end position="474"/>
    </location>
    <ligand>
        <name>L-glutamate</name>
        <dbReference type="ChEBI" id="CHEBI:29985"/>
    </ligand>
</feature>
<keyword evidence="5 11" id="KW-0378">Hydrolase</keyword>
<comment type="catalytic activity">
    <reaction evidence="2 11">
        <text>glutathione + H2O = L-cysteinylglycine + L-glutamate</text>
        <dbReference type="Rhea" id="RHEA:28807"/>
        <dbReference type="ChEBI" id="CHEBI:15377"/>
        <dbReference type="ChEBI" id="CHEBI:29985"/>
        <dbReference type="ChEBI" id="CHEBI:57925"/>
        <dbReference type="ChEBI" id="CHEBI:61694"/>
        <dbReference type="EC" id="3.4.19.13"/>
    </reaction>
</comment>
<gene>
    <name evidence="13" type="ORF">H735_26665</name>
</gene>
<comment type="similarity">
    <text evidence="3 11">Belongs to the gamma-glutamyltransferase family.</text>
</comment>
<evidence type="ECO:0000256" key="11">
    <source>
        <dbReference type="RuleBase" id="RU368036"/>
    </source>
</evidence>
<dbReference type="PANTHER" id="PTHR43199:SF1">
    <property type="entry name" value="GLUTATHIONE HYDROLASE PROENZYME"/>
    <property type="match status" value="1"/>
</dbReference>
<comment type="pathway">
    <text evidence="11">Sulfur metabolism; glutathione metabolism.</text>
</comment>
<comment type="catalytic activity">
    <reaction evidence="8 11">
        <text>an N-terminal (5-L-glutamyl)-[peptide] + an alpha-amino acid = 5-L-glutamyl amino acid + an N-terminal L-alpha-aminoacyl-[peptide]</text>
        <dbReference type="Rhea" id="RHEA:23904"/>
        <dbReference type="Rhea" id="RHEA-COMP:9780"/>
        <dbReference type="Rhea" id="RHEA-COMP:9795"/>
        <dbReference type="ChEBI" id="CHEBI:77644"/>
        <dbReference type="ChEBI" id="CHEBI:78597"/>
        <dbReference type="ChEBI" id="CHEBI:78599"/>
        <dbReference type="ChEBI" id="CHEBI:78608"/>
        <dbReference type="EC" id="2.3.2.2"/>
    </reaction>
</comment>
<dbReference type="PRINTS" id="PR01210">
    <property type="entry name" value="GGTRANSPTASE"/>
</dbReference>
<dbReference type="GO" id="GO:0036374">
    <property type="term" value="F:glutathione hydrolase activity"/>
    <property type="evidence" value="ECO:0007669"/>
    <property type="project" value="UniProtKB-UniRule"/>
</dbReference>
<feature type="signal peptide" evidence="12">
    <location>
        <begin position="1"/>
        <end position="27"/>
    </location>
</feature>
<organism evidence="13 14">
    <name type="scientific">Vibrio owensii CAIM 1854 = LMG 25443</name>
    <dbReference type="NCBI Taxonomy" id="1229493"/>
    <lineage>
        <taxon>Bacteria</taxon>
        <taxon>Pseudomonadati</taxon>
        <taxon>Pseudomonadota</taxon>
        <taxon>Gammaproteobacteria</taxon>
        <taxon>Vibrionales</taxon>
        <taxon>Vibrionaceae</taxon>
        <taxon>Vibrio</taxon>
    </lineage>
</organism>
<feature type="active site" description="Nucleophile" evidence="9">
    <location>
        <position position="409"/>
    </location>
</feature>
<keyword evidence="6 11" id="KW-0865">Zymogen</keyword>
<dbReference type="InterPro" id="IPR051792">
    <property type="entry name" value="GGT_bact"/>
</dbReference>
<dbReference type="Gene3D" id="1.10.246.130">
    <property type="match status" value="1"/>
</dbReference>
<protein>
    <recommendedName>
        <fullName evidence="11">Glutathione hydrolase proenzyme</fullName>
        <ecNumber evidence="11">2.3.2.2</ecNumber>
        <ecNumber evidence="11">3.4.19.13</ecNumber>
    </recommendedName>
    <component>
        <recommendedName>
            <fullName evidence="11">Glutathione hydrolase large chain</fullName>
        </recommendedName>
    </component>
    <component>
        <recommendedName>
            <fullName evidence="11">Glutathione hydrolase small chain</fullName>
        </recommendedName>
    </component>
</protein>
<evidence type="ECO:0000256" key="12">
    <source>
        <dbReference type="SAM" id="SignalP"/>
    </source>
</evidence>
<dbReference type="InterPro" id="IPR029055">
    <property type="entry name" value="Ntn_hydrolases_N"/>
</dbReference>
<evidence type="ECO:0000256" key="3">
    <source>
        <dbReference type="ARBA" id="ARBA00009381"/>
    </source>
</evidence>
<evidence type="ECO:0000256" key="9">
    <source>
        <dbReference type="PIRSR" id="PIRSR600101-1"/>
    </source>
</evidence>
<dbReference type="SUPFAM" id="SSF56235">
    <property type="entry name" value="N-terminal nucleophile aminohydrolases (Ntn hydrolases)"/>
    <property type="match status" value="1"/>
</dbReference>
<comment type="caution">
    <text evidence="13">The sequence shown here is derived from an EMBL/GenBank/DDBJ whole genome shotgun (WGS) entry which is preliminary data.</text>
</comment>
<dbReference type="PATRIC" id="fig|1229493.5.peg.4906"/>
<keyword evidence="12" id="KW-0732">Signal</keyword>
<evidence type="ECO:0000256" key="7">
    <source>
        <dbReference type="ARBA" id="ARBA00023315"/>
    </source>
</evidence>
<evidence type="ECO:0000256" key="2">
    <source>
        <dbReference type="ARBA" id="ARBA00001089"/>
    </source>
</evidence>
<dbReference type="NCBIfam" id="TIGR00066">
    <property type="entry name" value="g_glut_trans"/>
    <property type="match status" value="1"/>
</dbReference>
<proteinExistence type="inferred from homology"/>
<dbReference type="RefSeq" id="WP_020196958.1">
    <property type="nucleotide sequence ID" value="NZ_BAOH01000090.1"/>
</dbReference>
<dbReference type="Pfam" id="PF01019">
    <property type="entry name" value="G_glu_transpept"/>
    <property type="match status" value="1"/>
</dbReference>
<dbReference type="GO" id="GO:0006750">
    <property type="term" value="P:glutathione biosynthetic process"/>
    <property type="evidence" value="ECO:0007669"/>
    <property type="project" value="UniProtKB-KW"/>
</dbReference>
<dbReference type="InterPro" id="IPR000101">
    <property type="entry name" value="GGT_peptidase"/>
</dbReference>
<keyword evidence="7 11" id="KW-0012">Acyltransferase</keyword>
<dbReference type="GO" id="GO:0006751">
    <property type="term" value="P:glutathione catabolic process"/>
    <property type="evidence" value="ECO:0007669"/>
    <property type="project" value="UniProtKB-UniRule"/>
</dbReference>
<evidence type="ECO:0000313" key="14">
    <source>
        <dbReference type="Proteomes" id="UP000031586"/>
    </source>
</evidence>
<evidence type="ECO:0000256" key="10">
    <source>
        <dbReference type="PIRSR" id="PIRSR600101-2"/>
    </source>
</evidence>
<dbReference type="EMBL" id="JPRD01000058">
    <property type="protein sequence ID" value="KIF48749.1"/>
    <property type="molecule type" value="Genomic_DNA"/>
</dbReference>
<comment type="catalytic activity">
    <reaction evidence="1 11">
        <text>an S-substituted glutathione + H2O = an S-substituted L-cysteinylglycine + L-glutamate</text>
        <dbReference type="Rhea" id="RHEA:59468"/>
        <dbReference type="ChEBI" id="CHEBI:15377"/>
        <dbReference type="ChEBI" id="CHEBI:29985"/>
        <dbReference type="ChEBI" id="CHEBI:90779"/>
        <dbReference type="ChEBI" id="CHEBI:143103"/>
        <dbReference type="EC" id="3.4.19.13"/>
    </reaction>
</comment>
<dbReference type="UniPathway" id="UPA00204"/>